<dbReference type="Proteomes" id="UP001428341">
    <property type="component" value="Unassembled WGS sequence"/>
</dbReference>
<dbReference type="PANTHER" id="PTHR34810:SF1">
    <property type="entry name" value="DNA-BINDING PROTEIN BIN4"/>
    <property type="match status" value="1"/>
</dbReference>
<feature type="compositionally biased region" description="Basic and acidic residues" evidence="1">
    <location>
        <begin position="127"/>
        <end position="143"/>
    </location>
</feature>
<dbReference type="GO" id="GO:0005634">
    <property type="term" value="C:nucleus"/>
    <property type="evidence" value="ECO:0007669"/>
    <property type="project" value="TreeGrafter"/>
</dbReference>
<feature type="region of interest" description="Disordered" evidence="1">
    <location>
        <begin position="118"/>
        <end position="173"/>
    </location>
</feature>
<evidence type="ECO:0000313" key="2">
    <source>
        <dbReference type="EMBL" id="KAK9182551.1"/>
    </source>
</evidence>
<dbReference type="PANTHER" id="PTHR34810">
    <property type="entry name" value="DNA-BINDING PROTEIN BIN4"/>
    <property type="match status" value="1"/>
</dbReference>
<keyword evidence="3" id="KW-1185">Reference proteome</keyword>
<organism evidence="2 3">
    <name type="scientific">Citrus x changshan-huyou</name>
    <dbReference type="NCBI Taxonomy" id="2935761"/>
    <lineage>
        <taxon>Eukaryota</taxon>
        <taxon>Viridiplantae</taxon>
        <taxon>Streptophyta</taxon>
        <taxon>Embryophyta</taxon>
        <taxon>Tracheophyta</taxon>
        <taxon>Spermatophyta</taxon>
        <taxon>Magnoliopsida</taxon>
        <taxon>eudicotyledons</taxon>
        <taxon>Gunneridae</taxon>
        <taxon>Pentapetalae</taxon>
        <taxon>rosids</taxon>
        <taxon>malvids</taxon>
        <taxon>Sapindales</taxon>
        <taxon>Rutaceae</taxon>
        <taxon>Aurantioideae</taxon>
        <taxon>Citrus</taxon>
    </lineage>
</organism>
<reference evidence="2 3" key="1">
    <citation type="submission" date="2024-05" db="EMBL/GenBank/DDBJ databases">
        <title>Haplotype-resolved chromosome-level genome assembly of Huyou (Citrus changshanensis).</title>
        <authorList>
            <person name="Miao C."/>
            <person name="Chen W."/>
            <person name="Wu Y."/>
            <person name="Wang L."/>
            <person name="Zhao S."/>
            <person name="Grierson D."/>
            <person name="Xu C."/>
            <person name="Chen K."/>
        </authorList>
    </citation>
    <scope>NUCLEOTIDE SEQUENCE [LARGE SCALE GENOMIC DNA]</scope>
    <source>
        <strain evidence="2">01-14</strain>
        <tissue evidence="2">Leaf</tissue>
    </source>
</reference>
<dbReference type="EMBL" id="JBCGBO010000024">
    <property type="protein sequence ID" value="KAK9182551.1"/>
    <property type="molecule type" value="Genomic_DNA"/>
</dbReference>
<dbReference type="GO" id="GO:0051276">
    <property type="term" value="P:chromosome organization"/>
    <property type="evidence" value="ECO:0007669"/>
    <property type="project" value="TreeGrafter"/>
</dbReference>
<accession>A0AAP0LQU1</accession>
<comment type="caution">
    <text evidence="2">The sequence shown here is derived from an EMBL/GenBank/DDBJ whole genome shotgun (WGS) entry which is preliminary data.</text>
</comment>
<proteinExistence type="predicted"/>
<sequence>MSGSREESPDWLRSFQAPTHSVLTLSSDSDSDSSHNGNGDGGKNIAELTFEKHMEPFIVVETLETYVELAILCRLMTTSFIVEQAPKSSILALSSDSESCQNSSLLREEKAFQFQEKEMDEDAALTGREEKTSVKKVSKEKSPKKGLKSPKKEKDVLNNVKRKGNNDHEDAEEDIAEKRSMLNVSTSTLPLVMSEKLQRTKALVECEGESVDLSGDMGAVGRILVPGTDEGNHEMFLDLKGMFFFYVFSLSGTIYKTTLVPSRTFCIVSFGHSEAKIEAIMNDFIQLKPQSNVYEAETMVEGTLDGFLFDSEDESDKLAKAMPHQIDQNDGIEEQTNEKTKVKSGPAGKRGTSAGGPPQPPKRARKRTIVSKKAKAKK</sequence>
<dbReference type="AlphaFoldDB" id="A0AAP0LQU1"/>
<feature type="region of interest" description="Disordered" evidence="1">
    <location>
        <begin position="323"/>
        <end position="378"/>
    </location>
</feature>
<dbReference type="GO" id="GO:0003690">
    <property type="term" value="F:double-stranded DNA binding"/>
    <property type="evidence" value="ECO:0007669"/>
    <property type="project" value="InterPro"/>
</dbReference>
<gene>
    <name evidence="2" type="ORF">WN944_025696</name>
</gene>
<evidence type="ECO:0000313" key="3">
    <source>
        <dbReference type="Proteomes" id="UP001428341"/>
    </source>
</evidence>
<evidence type="ECO:0008006" key="4">
    <source>
        <dbReference type="Google" id="ProtNLM"/>
    </source>
</evidence>
<feature type="region of interest" description="Disordered" evidence="1">
    <location>
        <begin position="23"/>
        <end position="42"/>
    </location>
</feature>
<evidence type="ECO:0000256" key="1">
    <source>
        <dbReference type="SAM" id="MobiDB-lite"/>
    </source>
</evidence>
<feature type="compositionally biased region" description="Basic residues" evidence="1">
    <location>
        <begin position="362"/>
        <end position="378"/>
    </location>
</feature>
<name>A0AAP0LQU1_9ROSI</name>
<dbReference type="GO" id="GO:0009330">
    <property type="term" value="C:DNA topoisomerase type II (double strand cut, ATP-hydrolyzing) complex"/>
    <property type="evidence" value="ECO:0007669"/>
    <property type="project" value="InterPro"/>
</dbReference>
<dbReference type="GO" id="GO:0042023">
    <property type="term" value="P:DNA endoreduplication"/>
    <property type="evidence" value="ECO:0007669"/>
    <property type="project" value="InterPro"/>
</dbReference>
<dbReference type="InterPro" id="IPR033246">
    <property type="entry name" value="BIN4"/>
</dbReference>
<protein>
    <recommendedName>
        <fullName evidence="4">DNA-binding protein BIN4</fullName>
    </recommendedName>
</protein>